<proteinExistence type="predicted"/>
<gene>
    <name evidence="1" type="ORF">ACFSUT_38880</name>
</gene>
<dbReference type="InterPro" id="IPR011990">
    <property type="entry name" value="TPR-like_helical_dom_sf"/>
</dbReference>
<accession>A0ABW5IAT9</accession>
<dbReference type="RefSeq" id="WP_344284647.1">
    <property type="nucleotide sequence ID" value="NZ_BAAAHV010000022.1"/>
</dbReference>
<dbReference type="SUPFAM" id="SSF48452">
    <property type="entry name" value="TPR-like"/>
    <property type="match status" value="1"/>
</dbReference>
<keyword evidence="2" id="KW-1185">Reference proteome</keyword>
<dbReference type="Gene3D" id="1.25.40.10">
    <property type="entry name" value="Tetratricopeptide repeat domain"/>
    <property type="match status" value="1"/>
</dbReference>
<comment type="caution">
    <text evidence="1">The sequence shown here is derived from an EMBL/GenBank/DDBJ whole genome shotgun (WGS) entry which is preliminary data.</text>
</comment>
<evidence type="ECO:0000313" key="2">
    <source>
        <dbReference type="Proteomes" id="UP001597542"/>
    </source>
</evidence>
<dbReference type="SUPFAM" id="SSF81901">
    <property type="entry name" value="HCP-like"/>
    <property type="match status" value="1"/>
</dbReference>
<name>A0ABW5IAT9_9PSEU</name>
<sequence length="1038" mass="111002">MDTTAQTTPSPFSVPATDLATCTPSQLALVPLGDAGHGGKTLPESTIYFPRKLDEELDSVVAAAAGGTSRMATLIGDPATGKKRALWEAIRAKNDDGSFRLYGWRIWPGLSPCTPEELLDNVDGLTPRTALWLPSADRYLMPADGELGEKVARCLRNLLDDETRAPCLILATLSRERWQAVNASPDRTPPGQDRTHALLLLQQGARIRVPDSFTKAELVRAHDSPEPRLAEAAESAPDGRVIQNLVAEPELRTRCRDIGPPARALLHFVIEARHAGHGQRLPRELLYRAFQSGLGGCPPDSAERFAEALSELTGQVPGGAAILVRDSGTAAAAFCLAASLERHYVTGAAKPVLPDERLWPVLLEKADAENCLALARECENRCLLELSARFYVKAAEGGCPRARTELAAMLTGAGRIDDAISQYDAIVRTSSDPADVEDAIGKGAGTLFAAKRARDVLDWLGPLAAEGNHAAEVLVALAHTQLNQPHMALAIHQRLAEKGDLHSAAVVAESIAFREDSPEPAPLRALPTPEELGEEQERRQAQLDAAVRYLNELGERTGFDLLPMITDLTVDAIGPNAAVAMLSTEATLGGRHDAYLLGARVLACNGRVEDALDWVLTARQYDVPGALAAAVEVNLSAGLNPTAQQLALECAAEGDAGPLIAVGDALSASGLPRKALDCYYEAAEHEPRALGAAALAAAQHGLFDDATAYYRNAQRAGNAPEPADIALLLCAFGESRKSRESEYSGPVAKALRWHVENVPLTVGALTPIAQYITDLYAEDLVQAYRTRMDVSRAHAQLWVADALVHADSVREDGTDRATASGSGVELSSSVLLVVASGLYSEAANAGSALAKEKAVRLLLKRQSFAEAARLLDSGRAEAPARLQCLLAEALAGLGDLDEAERLVEQQIADGDFSAVAGVARGFLLHGKLDTAPENLGKARENRRTAWELAERGVRGGDIDSHVLLADLRRNERQPGGVLELYCTAVAHGHPGARVRIDRFLAVPETADWNHKQFRKYGLDPRGEIAGGWSVPDSREAER</sequence>
<protein>
    <recommendedName>
        <fullName evidence="3">Tetratricopeptide repeat protein</fullName>
    </recommendedName>
</protein>
<dbReference type="Proteomes" id="UP001597542">
    <property type="component" value="Unassembled WGS sequence"/>
</dbReference>
<evidence type="ECO:0008006" key="3">
    <source>
        <dbReference type="Google" id="ProtNLM"/>
    </source>
</evidence>
<dbReference type="EMBL" id="JBHUKQ010000019">
    <property type="protein sequence ID" value="MFD2486294.1"/>
    <property type="molecule type" value="Genomic_DNA"/>
</dbReference>
<reference evidence="2" key="1">
    <citation type="journal article" date="2019" name="Int. J. Syst. Evol. Microbiol.">
        <title>The Global Catalogue of Microorganisms (GCM) 10K type strain sequencing project: providing services to taxonomists for standard genome sequencing and annotation.</title>
        <authorList>
            <consortium name="The Broad Institute Genomics Platform"/>
            <consortium name="The Broad Institute Genome Sequencing Center for Infectious Disease"/>
            <person name="Wu L."/>
            <person name="Ma J."/>
        </authorList>
    </citation>
    <scope>NUCLEOTIDE SEQUENCE [LARGE SCALE GENOMIC DNA]</scope>
    <source>
        <strain evidence="2">CGMCC 4.7638</strain>
    </source>
</reference>
<evidence type="ECO:0000313" key="1">
    <source>
        <dbReference type="EMBL" id="MFD2486294.1"/>
    </source>
</evidence>
<organism evidence="1 2">
    <name type="scientific">Amycolatopsis albidoflavus</name>
    <dbReference type="NCBI Taxonomy" id="102226"/>
    <lineage>
        <taxon>Bacteria</taxon>
        <taxon>Bacillati</taxon>
        <taxon>Actinomycetota</taxon>
        <taxon>Actinomycetes</taxon>
        <taxon>Pseudonocardiales</taxon>
        <taxon>Pseudonocardiaceae</taxon>
        <taxon>Amycolatopsis</taxon>
    </lineage>
</organism>